<comment type="caution">
    <text evidence="2">The sequence shown here is derived from an EMBL/GenBank/DDBJ whole genome shotgun (WGS) entry which is preliminary data.</text>
</comment>
<protein>
    <submittedName>
        <fullName evidence="2">Uncharacterized protein</fullName>
    </submittedName>
</protein>
<dbReference type="Proteomes" id="UP001066276">
    <property type="component" value="Chromosome 6"/>
</dbReference>
<evidence type="ECO:0000256" key="1">
    <source>
        <dbReference type="SAM" id="MobiDB-lite"/>
    </source>
</evidence>
<gene>
    <name evidence="2" type="ORF">NDU88_001697</name>
</gene>
<feature type="region of interest" description="Disordered" evidence="1">
    <location>
        <begin position="1"/>
        <end position="29"/>
    </location>
</feature>
<dbReference type="EMBL" id="JANPWB010000010">
    <property type="protein sequence ID" value="KAJ1135253.1"/>
    <property type="molecule type" value="Genomic_DNA"/>
</dbReference>
<proteinExistence type="predicted"/>
<feature type="region of interest" description="Disordered" evidence="1">
    <location>
        <begin position="50"/>
        <end position="72"/>
    </location>
</feature>
<feature type="compositionally biased region" description="Basic residues" evidence="1">
    <location>
        <begin position="1"/>
        <end position="10"/>
    </location>
</feature>
<reference evidence="2" key="1">
    <citation type="journal article" date="2022" name="bioRxiv">
        <title>Sequencing and chromosome-scale assembly of the giantPleurodeles waltlgenome.</title>
        <authorList>
            <person name="Brown T."/>
            <person name="Elewa A."/>
            <person name="Iarovenko S."/>
            <person name="Subramanian E."/>
            <person name="Araus A.J."/>
            <person name="Petzold A."/>
            <person name="Susuki M."/>
            <person name="Suzuki K.-i.T."/>
            <person name="Hayashi T."/>
            <person name="Toyoda A."/>
            <person name="Oliveira C."/>
            <person name="Osipova E."/>
            <person name="Leigh N.D."/>
            <person name="Simon A."/>
            <person name="Yun M.H."/>
        </authorList>
    </citation>
    <scope>NUCLEOTIDE SEQUENCE</scope>
    <source>
        <strain evidence="2">20211129_DDA</strain>
        <tissue evidence="2">Liver</tissue>
    </source>
</reference>
<keyword evidence="3" id="KW-1185">Reference proteome</keyword>
<dbReference type="AlphaFoldDB" id="A0AAV7QAL5"/>
<sequence length="105" mass="11027">MLWPRKRFKRSCAAAPGRRQKREGPTAATHQLVDATALWAMGRQGMGEAAAGVAASGSPPQSTTAMANPEHPGALEDKLDAVLLAIDGTQTSLESTQIIENCQTA</sequence>
<evidence type="ECO:0000313" key="3">
    <source>
        <dbReference type="Proteomes" id="UP001066276"/>
    </source>
</evidence>
<name>A0AAV7QAL5_PLEWA</name>
<organism evidence="2 3">
    <name type="scientific">Pleurodeles waltl</name>
    <name type="common">Iberian ribbed newt</name>
    <dbReference type="NCBI Taxonomy" id="8319"/>
    <lineage>
        <taxon>Eukaryota</taxon>
        <taxon>Metazoa</taxon>
        <taxon>Chordata</taxon>
        <taxon>Craniata</taxon>
        <taxon>Vertebrata</taxon>
        <taxon>Euteleostomi</taxon>
        <taxon>Amphibia</taxon>
        <taxon>Batrachia</taxon>
        <taxon>Caudata</taxon>
        <taxon>Salamandroidea</taxon>
        <taxon>Salamandridae</taxon>
        <taxon>Pleurodelinae</taxon>
        <taxon>Pleurodeles</taxon>
    </lineage>
</organism>
<accession>A0AAV7QAL5</accession>
<evidence type="ECO:0000313" key="2">
    <source>
        <dbReference type="EMBL" id="KAJ1135253.1"/>
    </source>
</evidence>